<dbReference type="InterPro" id="IPR009057">
    <property type="entry name" value="Homeodomain-like_sf"/>
</dbReference>
<name>A0A3B0VIP2_9ZZZZ</name>
<keyword evidence="5" id="KW-0238">DNA-binding</keyword>
<dbReference type="Gene3D" id="3.40.50.2300">
    <property type="match status" value="1"/>
</dbReference>
<dbReference type="InterPro" id="IPR058031">
    <property type="entry name" value="AAA_lid_NorR"/>
</dbReference>
<dbReference type="GO" id="GO:0003677">
    <property type="term" value="F:DNA binding"/>
    <property type="evidence" value="ECO:0007669"/>
    <property type="project" value="UniProtKB-KW"/>
</dbReference>
<dbReference type="InterPro" id="IPR025943">
    <property type="entry name" value="Sigma_54_int_dom_ATP-bd_2"/>
</dbReference>
<dbReference type="PROSITE" id="PS00675">
    <property type="entry name" value="SIGMA54_INTERACT_1"/>
    <property type="match status" value="1"/>
</dbReference>
<dbReference type="PANTHER" id="PTHR32071:SF116">
    <property type="entry name" value="TRANSCRIPTIONAL REGULATORY PROTEIN GLRR"/>
    <property type="match status" value="1"/>
</dbReference>
<dbReference type="Pfam" id="PF00158">
    <property type="entry name" value="Sigma54_activat"/>
    <property type="match status" value="1"/>
</dbReference>
<evidence type="ECO:0000259" key="7">
    <source>
        <dbReference type="PROSITE" id="PS50045"/>
    </source>
</evidence>
<keyword evidence="3" id="KW-0067">ATP-binding</keyword>
<dbReference type="PROSITE" id="PS50110">
    <property type="entry name" value="RESPONSE_REGULATORY"/>
    <property type="match status" value="1"/>
</dbReference>
<dbReference type="SUPFAM" id="SSF52172">
    <property type="entry name" value="CheY-like"/>
    <property type="match status" value="1"/>
</dbReference>
<dbReference type="GO" id="GO:0000160">
    <property type="term" value="P:phosphorelay signal transduction system"/>
    <property type="evidence" value="ECO:0007669"/>
    <property type="project" value="InterPro"/>
</dbReference>
<dbReference type="FunFam" id="3.40.50.300:FF:000006">
    <property type="entry name" value="DNA-binding transcriptional regulator NtrC"/>
    <property type="match status" value="1"/>
</dbReference>
<dbReference type="PROSITE" id="PS50045">
    <property type="entry name" value="SIGMA54_INTERACT_4"/>
    <property type="match status" value="1"/>
</dbReference>
<proteinExistence type="predicted"/>
<keyword evidence="1" id="KW-0597">Phosphoprotein</keyword>
<reference evidence="9" key="1">
    <citation type="submission" date="2018-06" db="EMBL/GenBank/DDBJ databases">
        <authorList>
            <person name="Zhirakovskaya E."/>
        </authorList>
    </citation>
    <scope>NUCLEOTIDE SEQUENCE</scope>
</reference>
<dbReference type="SUPFAM" id="SSF46689">
    <property type="entry name" value="Homeodomain-like"/>
    <property type="match status" value="1"/>
</dbReference>
<evidence type="ECO:0000256" key="3">
    <source>
        <dbReference type="ARBA" id="ARBA00022840"/>
    </source>
</evidence>
<feature type="domain" description="Sigma-54 factor interaction" evidence="7">
    <location>
        <begin position="141"/>
        <end position="370"/>
    </location>
</feature>
<organism evidence="9">
    <name type="scientific">hydrothermal vent metagenome</name>
    <dbReference type="NCBI Taxonomy" id="652676"/>
    <lineage>
        <taxon>unclassified sequences</taxon>
        <taxon>metagenomes</taxon>
        <taxon>ecological metagenomes</taxon>
    </lineage>
</organism>
<evidence type="ECO:0000313" key="9">
    <source>
        <dbReference type="EMBL" id="VAW36669.1"/>
    </source>
</evidence>
<dbReference type="EMBL" id="UOEX01000179">
    <property type="protein sequence ID" value="VAW36669.1"/>
    <property type="molecule type" value="Genomic_DNA"/>
</dbReference>
<evidence type="ECO:0000259" key="8">
    <source>
        <dbReference type="PROSITE" id="PS50110"/>
    </source>
</evidence>
<gene>
    <name evidence="9" type="ORF">MNBD_DELTA03-1747</name>
</gene>
<evidence type="ECO:0000256" key="1">
    <source>
        <dbReference type="ARBA" id="ARBA00022553"/>
    </source>
</evidence>
<dbReference type="PROSITE" id="PS00676">
    <property type="entry name" value="SIGMA54_INTERACT_2"/>
    <property type="match status" value="1"/>
</dbReference>
<dbReference type="GO" id="GO:0005524">
    <property type="term" value="F:ATP binding"/>
    <property type="evidence" value="ECO:0007669"/>
    <property type="project" value="UniProtKB-KW"/>
</dbReference>
<dbReference type="InterPro" id="IPR001789">
    <property type="entry name" value="Sig_transdc_resp-reg_receiver"/>
</dbReference>
<dbReference type="InterPro" id="IPR025944">
    <property type="entry name" value="Sigma_54_int_dom_CS"/>
</dbReference>
<dbReference type="InterPro" id="IPR003593">
    <property type="entry name" value="AAA+_ATPase"/>
</dbReference>
<dbReference type="Gene3D" id="3.40.50.300">
    <property type="entry name" value="P-loop containing nucleotide triphosphate hydrolases"/>
    <property type="match status" value="1"/>
</dbReference>
<dbReference type="AlphaFoldDB" id="A0A3B0VIP2"/>
<dbReference type="FunFam" id="3.40.50.2300:FF:000018">
    <property type="entry name" value="DNA-binding transcriptional regulator NtrC"/>
    <property type="match status" value="1"/>
</dbReference>
<dbReference type="SMART" id="SM00448">
    <property type="entry name" value="REC"/>
    <property type="match status" value="1"/>
</dbReference>
<dbReference type="CDD" id="cd00009">
    <property type="entry name" value="AAA"/>
    <property type="match status" value="1"/>
</dbReference>
<dbReference type="InterPro" id="IPR025662">
    <property type="entry name" value="Sigma_54_int_dom_ATP-bd_1"/>
</dbReference>
<dbReference type="Pfam" id="PF25601">
    <property type="entry name" value="AAA_lid_14"/>
    <property type="match status" value="1"/>
</dbReference>
<accession>A0A3B0VIP2</accession>
<feature type="domain" description="Response regulatory" evidence="8">
    <location>
        <begin position="6"/>
        <end position="120"/>
    </location>
</feature>
<dbReference type="InterPro" id="IPR002078">
    <property type="entry name" value="Sigma_54_int"/>
</dbReference>
<dbReference type="GO" id="GO:0006355">
    <property type="term" value="P:regulation of DNA-templated transcription"/>
    <property type="evidence" value="ECO:0007669"/>
    <property type="project" value="InterPro"/>
</dbReference>
<dbReference type="SUPFAM" id="SSF52540">
    <property type="entry name" value="P-loop containing nucleoside triphosphate hydrolases"/>
    <property type="match status" value="1"/>
</dbReference>
<dbReference type="PANTHER" id="PTHR32071">
    <property type="entry name" value="TRANSCRIPTIONAL REGULATORY PROTEIN"/>
    <property type="match status" value="1"/>
</dbReference>
<dbReference type="InterPro" id="IPR027417">
    <property type="entry name" value="P-loop_NTPase"/>
</dbReference>
<dbReference type="InterPro" id="IPR011006">
    <property type="entry name" value="CheY-like_superfamily"/>
</dbReference>
<dbReference type="Pfam" id="PF00072">
    <property type="entry name" value="Response_reg"/>
    <property type="match status" value="1"/>
</dbReference>
<sequence length="452" mass="49952">MQARTTIMLVDDDEDFLNLLDMRVRAAGYETSLAQSGEEALAVLQARRPALVVTDLRMAGMDGMNLFSSIRRVNALLPVIIMTAHGSIPEAVEATRKGVFSFLTKPLNGRDLIKEIDRALEAGSVGTDDGNREDTAWRRDIISQSPVMEEVLRQTAMVAATQSNILIQGQSGTGKELLAKAVHRVSPRSNGPFVAVNCGAIPEALLESELFGHVKGSFTGAVRDNEGLIKAADGGTLFLDEIGDTPPAFQVKLLRVIQERTIRSVGASQDAVVDVRIISATHRDLEEMVAEKSFREDLYYRLNVVLLQLPPLSERREDILLLARHFLQTLNNQAGKAINGFAPEALELLINAAWPGNIRQLYNVVEHSVALTSGSLISSDMIKLTIRHDLPKTPSFNEARQRFEQEYLINLLKLTEGNVSRAARLAQRNRTDFYKILQRNHIVPSIFKSANP</sequence>
<dbReference type="PROSITE" id="PS00688">
    <property type="entry name" value="SIGMA54_INTERACT_3"/>
    <property type="match status" value="1"/>
</dbReference>
<dbReference type="SMART" id="SM00382">
    <property type="entry name" value="AAA"/>
    <property type="match status" value="1"/>
</dbReference>
<evidence type="ECO:0000256" key="4">
    <source>
        <dbReference type="ARBA" id="ARBA00023015"/>
    </source>
</evidence>
<evidence type="ECO:0000256" key="6">
    <source>
        <dbReference type="ARBA" id="ARBA00023163"/>
    </source>
</evidence>
<protein>
    <submittedName>
        <fullName evidence="9">Transcriptional response regulatory protein GlrR</fullName>
    </submittedName>
</protein>
<keyword evidence="2" id="KW-0547">Nucleotide-binding</keyword>
<keyword evidence="4" id="KW-0805">Transcription regulation</keyword>
<dbReference type="Gene3D" id="1.10.8.60">
    <property type="match status" value="1"/>
</dbReference>
<keyword evidence="6" id="KW-0804">Transcription</keyword>
<evidence type="ECO:0000256" key="5">
    <source>
        <dbReference type="ARBA" id="ARBA00023125"/>
    </source>
</evidence>
<evidence type="ECO:0000256" key="2">
    <source>
        <dbReference type="ARBA" id="ARBA00022741"/>
    </source>
</evidence>
<dbReference type="Gene3D" id="1.10.10.60">
    <property type="entry name" value="Homeodomain-like"/>
    <property type="match status" value="1"/>
</dbReference>